<dbReference type="RefSeq" id="WP_071994451.1">
    <property type="nucleotide sequence ID" value="NZ_CP129026.1"/>
</dbReference>
<dbReference type="Pfam" id="PF13649">
    <property type="entry name" value="Methyltransf_25"/>
    <property type="match status" value="1"/>
</dbReference>
<organism evidence="2 3">
    <name type="scientific">Enterobacter pseudoroggenkampii</name>
    <dbReference type="NCBI Taxonomy" id="2996112"/>
    <lineage>
        <taxon>Bacteria</taxon>
        <taxon>Pseudomonadati</taxon>
        <taxon>Pseudomonadota</taxon>
        <taxon>Gammaproteobacteria</taxon>
        <taxon>Enterobacterales</taxon>
        <taxon>Enterobacteriaceae</taxon>
        <taxon>Enterobacter</taxon>
    </lineage>
</organism>
<feature type="domain" description="Methyltransferase" evidence="1">
    <location>
        <begin position="51"/>
        <end position="147"/>
    </location>
</feature>
<dbReference type="CDD" id="cd02440">
    <property type="entry name" value="AdoMet_MTases"/>
    <property type="match status" value="1"/>
</dbReference>
<sequence>MNPYEEKYRQLIANGAIAWADKGYFRAKEQQEKIFQWLDFNNYLPQPGAPILEMGCGNGAMAAQFLAERGYSVWGVDFSETAIRWAERRFQQAGLSAHFLVGNVCHIYQCKDSMFELVIDGSCLHCLIDDDRTRFFAEAKRLLKPGGRLVISSMCGSPRNSDDISVFDPIRHHLLKEGHPWRTLKPLPALTNEIQEAQFNVLATKVNTNEWWDHATLVCSLK</sequence>
<dbReference type="SUPFAM" id="SSF53335">
    <property type="entry name" value="S-adenosyl-L-methionine-dependent methyltransferases"/>
    <property type="match status" value="1"/>
</dbReference>
<dbReference type="Gene3D" id="3.40.50.150">
    <property type="entry name" value="Vaccinia Virus protein VP39"/>
    <property type="match status" value="1"/>
</dbReference>
<evidence type="ECO:0000259" key="1">
    <source>
        <dbReference type="Pfam" id="PF13649"/>
    </source>
</evidence>
<name>A0ABT3XD40_9ENTR</name>
<gene>
    <name evidence="2" type="ORF">OTG14_01360</name>
</gene>
<keyword evidence="2" id="KW-0808">Transferase</keyword>
<keyword evidence="2" id="KW-0489">Methyltransferase</keyword>
<proteinExistence type="predicted"/>
<keyword evidence="3" id="KW-1185">Reference proteome</keyword>
<dbReference type="InterPro" id="IPR029063">
    <property type="entry name" value="SAM-dependent_MTases_sf"/>
</dbReference>
<dbReference type="GO" id="GO:0008168">
    <property type="term" value="F:methyltransferase activity"/>
    <property type="evidence" value="ECO:0007669"/>
    <property type="project" value="UniProtKB-KW"/>
</dbReference>
<reference evidence="2" key="1">
    <citation type="submission" date="2022-11" db="EMBL/GenBank/DDBJ databases">
        <title>The draft genomes of two Enterobacter strains.</title>
        <authorList>
            <person name="He Y."/>
            <person name="Wu S."/>
            <person name="Feng Y."/>
            <person name="Zong Z."/>
        </authorList>
    </citation>
    <scope>NUCLEOTIDE SEQUENCE</scope>
    <source>
        <strain evidence="2">155092</strain>
    </source>
</reference>
<dbReference type="InterPro" id="IPR041698">
    <property type="entry name" value="Methyltransf_25"/>
</dbReference>
<dbReference type="Proteomes" id="UP001163211">
    <property type="component" value="Unassembled WGS sequence"/>
</dbReference>
<accession>A0ABT3XD40</accession>
<dbReference type="PANTHER" id="PTHR12843:SF5">
    <property type="entry name" value="EEF1A LYSINE METHYLTRANSFERASE 2"/>
    <property type="match status" value="1"/>
</dbReference>
<protein>
    <submittedName>
        <fullName evidence="2">Class I SAM-dependent methyltransferase</fullName>
    </submittedName>
</protein>
<dbReference type="PANTHER" id="PTHR12843">
    <property type="entry name" value="PROTEIN-LYSINE N-METHYLTRANSFERASE METTL10"/>
    <property type="match status" value="1"/>
</dbReference>
<dbReference type="EMBL" id="JAPMLV010000001">
    <property type="protein sequence ID" value="MCX8301609.1"/>
    <property type="molecule type" value="Genomic_DNA"/>
</dbReference>
<evidence type="ECO:0000313" key="2">
    <source>
        <dbReference type="EMBL" id="MCX8301609.1"/>
    </source>
</evidence>
<dbReference type="GO" id="GO:0032259">
    <property type="term" value="P:methylation"/>
    <property type="evidence" value="ECO:0007669"/>
    <property type="project" value="UniProtKB-KW"/>
</dbReference>
<comment type="caution">
    <text evidence="2">The sequence shown here is derived from an EMBL/GenBank/DDBJ whole genome shotgun (WGS) entry which is preliminary data.</text>
</comment>
<evidence type="ECO:0000313" key="3">
    <source>
        <dbReference type="Proteomes" id="UP001163211"/>
    </source>
</evidence>